<dbReference type="STRING" id="144512.A0A0V0T4S2"/>
<keyword evidence="3" id="KW-0548">Nucleotidyltransferase</keyword>
<evidence type="ECO:0000256" key="3">
    <source>
        <dbReference type="ARBA" id="ARBA00022918"/>
    </source>
</evidence>
<dbReference type="FunFam" id="3.10.20.370:FF:000001">
    <property type="entry name" value="Retrovirus-related Pol polyprotein from transposon 17.6-like protein"/>
    <property type="match status" value="1"/>
</dbReference>
<dbReference type="InterPro" id="IPR041577">
    <property type="entry name" value="RT_RNaseH_2"/>
</dbReference>
<dbReference type="PANTHER" id="PTHR37984">
    <property type="entry name" value="PROTEIN CBG26694"/>
    <property type="match status" value="1"/>
</dbReference>
<comment type="caution">
    <text evidence="6">The sequence shown here is derived from an EMBL/GenBank/DDBJ whole genome shotgun (WGS) entry which is preliminary data.</text>
</comment>
<dbReference type="SUPFAM" id="SSF56672">
    <property type="entry name" value="DNA/RNA polymerases"/>
    <property type="match status" value="1"/>
</dbReference>
<dbReference type="OrthoDB" id="10583734at2759"/>
<dbReference type="InterPro" id="IPR050951">
    <property type="entry name" value="Retrovirus_Pol_polyprotein"/>
</dbReference>
<sequence length="241" mass="27376">SFLVLKNPGFKRTVVLRTLFVHVTNYVFSSSLFNCDNYCVQANISPHKYFAISNNDNQRETVLFNELYKDAQAESLCKRQFTSVLSVSAKCQAREKYLGHVVSRDGVQPDPEKIKAVEEWPIPKCSKELQQFLGLAIRPDSRGTPSAHRKGEAVELDRRAFLHLKARLTKQPVLTHPDFKIPFLFDTDGSGDGLGAVLSQDIAVKKHVIAYASRTLSKTERKYCATRREMLALVWALKQFR</sequence>
<evidence type="ECO:0000256" key="1">
    <source>
        <dbReference type="ARBA" id="ARBA00022722"/>
    </source>
</evidence>
<gene>
    <name evidence="6" type="primary">pol</name>
    <name evidence="6" type="ORF">T05_1274</name>
</gene>
<evidence type="ECO:0000256" key="4">
    <source>
        <dbReference type="ARBA" id="ARBA00023268"/>
    </source>
</evidence>
<keyword evidence="3" id="KW-0695">RNA-directed DNA polymerase</keyword>
<keyword evidence="2" id="KW-0255">Endonuclease</keyword>
<feature type="domain" description="Reverse transcriptase/retrotransposon-derived protein RNase H-like" evidence="5">
    <location>
        <begin position="158"/>
        <end position="241"/>
    </location>
</feature>
<dbReference type="InterPro" id="IPR043502">
    <property type="entry name" value="DNA/RNA_pol_sf"/>
</dbReference>
<feature type="non-terminal residue" evidence="6">
    <location>
        <position position="1"/>
    </location>
</feature>
<dbReference type="Gene3D" id="3.10.20.370">
    <property type="match status" value="1"/>
</dbReference>
<accession>A0A0V0T4S2</accession>
<reference evidence="6 7" key="1">
    <citation type="submission" date="2015-01" db="EMBL/GenBank/DDBJ databases">
        <title>Evolution of Trichinella species and genotypes.</title>
        <authorList>
            <person name="Korhonen P.K."/>
            <person name="Edoardo P."/>
            <person name="Giuseppe L.R."/>
            <person name="Gasser R.B."/>
        </authorList>
    </citation>
    <scope>NUCLEOTIDE SEQUENCE [LARGE SCALE GENOMIC DNA]</scope>
    <source>
        <strain evidence="6">ISS417</strain>
    </source>
</reference>
<dbReference type="Pfam" id="PF17919">
    <property type="entry name" value="RT_RNaseH_2"/>
    <property type="match status" value="1"/>
</dbReference>
<evidence type="ECO:0000259" key="5">
    <source>
        <dbReference type="Pfam" id="PF17919"/>
    </source>
</evidence>
<keyword evidence="2" id="KW-0378">Hydrolase</keyword>
<evidence type="ECO:0000313" key="7">
    <source>
        <dbReference type="Proteomes" id="UP000055048"/>
    </source>
</evidence>
<proteinExistence type="predicted"/>
<keyword evidence="1" id="KW-0540">Nuclease</keyword>
<evidence type="ECO:0000256" key="2">
    <source>
        <dbReference type="ARBA" id="ARBA00022759"/>
    </source>
</evidence>
<dbReference type="Proteomes" id="UP000055048">
    <property type="component" value="Unassembled WGS sequence"/>
</dbReference>
<keyword evidence="4" id="KW-0511">Multifunctional enzyme</keyword>
<dbReference type="EMBL" id="JYDJ01000649">
    <property type="protein sequence ID" value="KRX34026.1"/>
    <property type="molecule type" value="Genomic_DNA"/>
</dbReference>
<evidence type="ECO:0000313" key="6">
    <source>
        <dbReference type="EMBL" id="KRX34026.1"/>
    </source>
</evidence>
<dbReference type="PANTHER" id="PTHR37984:SF5">
    <property type="entry name" value="PROTEIN NYNRIN-LIKE"/>
    <property type="match status" value="1"/>
</dbReference>
<dbReference type="GO" id="GO:0003964">
    <property type="term" value="F:RNA-directed DNA polymerase activity"/>
    <property type="evidence" value="ECO:0007669"/>
    <property type="project" value="UniProtKB-KW"/>
</dbReference>
<protein>
    <submittedName>
        <fullName evidence="6">Retrovirus-related Pol polyprotein from transposon</fullName>
    </submittedName>
</protein>
<keyword evidence="3" id="KW-0808">Transferase</keyword>
<dbReference type="AlphaFoldDB" id="A0A0V0T4S2"/>
<dbReference type="GO" id="GO:0004519">
    <property type="term" value="F:endonuclease activity"/>
    <property type="evidence" value="ECO:0007669"/>
    <property type="project" value="UniProtKB-KW"/>
</dbReference>
<organism evidence="6 7">
    <name type="scientific">Trichinella murrelli</name>
    <dbReference type="NCBI Taxonomy" id="144512"/>
    <lineage>
        <taxon>Eukaryota</taxon>
        <taxon>Metazoa</taxon>
        <taxon>Ecdysozoa</taxon>
        <taxon>Nematoda</taxon>
        <taxon>Enoplea</taxon>
        <taxon>Dorylaimia</taxon>
        <taxon>Trichinellida</taxon>
        <taxon>Trichinellidae</taxon>
        <taxon>Trichinella</taxon>
    </lineage>
</organism>
<name>A0A0V0T4S2_9BILA</name>
<keyword evidence="7" id="KW-1185">Reference proteome</keyword>